<evidence type="ECO:0000256" key="10">
    <source>
        <dbReference type="SAM" id="MobiDB-lite"/>
    </source>
</evidence>
<dbReference type="SUPFAM" id="SSF49503">
    <property type="entry name" value="Cupredoxins"/>
    <property type="match status" value="1"/>
</dbReference>
<evidence type="ECO:0000313" key="14">
    <source>
        <dbReference type="Proteomes" id="UP000827721"/>
    </source>
</evidence>
<evidence type="ECO:0000313" key="13">
    <source>
        <dbReference type="EMBL" id="KAH7519107.1"/>
    </source>
</evidence>
<gene>
    <name evidence="13" type="ORF">JRO89_XSUnG0135500</name>
</gene>
<protein>
    <recommendedName>
        <fullName evidence="12">Phytocyanin domain-containing protein</fullName>
    </recommendedName>
</protein>
<dbReference type="Proteomes" id="UP000827721">
    <property type="component" value="Unassembled WGS sequence"/>
</dbReference>
<evidence type="ECO:0000256" key="11">
    <source>
        <dbReference type="SAM" id="SignalP"/>
    </source>
</evidence>
<organism evidence="13 14">
    <name type="scientific">Xanthoceras sorbifolium</name>
    <dbReference type="NCBI Taxonomy" id="99658"/>
    <lineage>
        <taxon>Eukaryota</taxon>
        <taxon>Viridiplantae</taxon>
        <taxon>Streptophyta</taxon>
        <taxon>Embryophyta</taxon>
        <taxon>Tracheophyta</taxon>
        <taxon>Spermatophyta</taxon>
        <taxon>Magnoliopsida</taxon>
        <taxon>eudicotyledons</taxon>
        <taxon>Gunneridae</taxon>
        <taxon>Pentapetalae</taxon>
        <taxon>rosids</taxon>
        <taxon>malvids</taxon>
        <taxon>Sapindales</taxon>
        <taxon>Sapindaceae</taxon>
        <taxon>Xanthoceroideae</taxon>
        <taxon>Xanthoceras</taxon>
    </lineage>
</organism>
<evidence type="ECO:0000256" key="7">
    <source>
        <dbReference type="ARBA" id="ARBA00023180"/>
    </source>
</evidence>
<evidence type="ECO:0000256" key="3">
    <source>
        <dbReference type="ARBA" id="ARBA00022622"/>
    </source>
</evidence>
<dbReference type="InterPro" id="IPR041846">
    <property type="entry name" value="ENL_dom"/>
</dbReference>
<dbReference type="InterPro" id="IPR008972">
    <property type="entry name" value="Cupredoxin"/>
</dbReference>
<keyword evidence="6" id="KW-1015">Disulfide bond</keyword>
<comment type="similarity">
    <text evidence="9">Belongs to the early nodulin-like (ENODL) family.</text>
</comment>
<dbReference type="Pfam" id="PF02298">
    <property type="entry name" value="Cu_bind_like"/>
    <property type="match status" value="1"/>
</dbReference>
<keyword evidence="2" id="KW-1003">Cell membrane</keyword>
<feature type="region of interest" description="Disordered" evidence="10">
    <location>
        <begin position="131"/>
        <end position="186"/>
    </location>
</feature>
<proteinExistence type="inferred from homology"/>
<dbReference type="InterPro" id="IPR003245">
    <property type="entry name" value="Phytocyanin_dom"/>
</dbReference>
<feature type="domain" description="Phytocyanin" evidence="12">
    <location>
        <begin position="25"/>
        <end position="126"/>
    </location>
</feature>
<evidence type="ECO:0000256" key="2">
    <source>
        <dbReference type="ARBA" id="ARBA00022475"/>
    </source>
</evidence>
<name>A0ABQ8GYG5_9ROSI</name>
<evidence type="ECO:0000256" key="6">
    <source>
        <dbReference type="ARBA" id="ARBA00023157"/>
    </source>
</evidence>
<keyword evidence="8" id="KW-0449">Lipoprotein</keyword>
<keyword evidence="5" id="KW-0472">Membrane</keyword>
<dbReference type="Gene3D" id="2.60.40.420">
    <property type="entry name" value="Cupredoxins - blue copper proteins"/>
    <property type="match status" value="1"/>
</dbReference>
<keyword evidence="7" id="KW-0325">Glycoprotein</keyword>
<evidence type="ECO:0000256" key="8">
    <source>
        <dbReference type="ARBA" id="ARBA00023288"/>
    </source>
</evidence>
<keyword evidence="14" id="KW-1185">Reference proteome</keyword>
<dbReference type="PANTHER" id="PTHR33021">
    <property type="entry name" value="BLUE COPPER PROTEIN"/>
    <property type="match status" value="1"/>
</dbReference>
<dbReference type="PANTHER" id="PTHR33021:SF185">
    <property type="entry name" value="EARLY NODULIN-LIKE PROTEIN 3-RELATED"/>
    <property type="match status" value="1"/>
</dbReference>
<dbReference type="EMBL" id="JAFEMO010000347">
    <property type="protein sequence ID" value="KAH7519107.1"/>
    <property type="molecule type" value="Genomic_DNA"/>
</dbReference>
<dbReference type="PROSITE" id="PS51485">
    <property type="entry name" value="PHYTOCYANIN"/>
    <property type="match status" value="1"/>
</dbReference>
<comment type="subcellular location">
    <subcellularLocation>
        <location evidence="1">Cell membrane</location>
        <topology evidence="1">Lipid-anchor</topology>
        <topology evidence="1">GPI-anchor</topology>
    </subcellularLocation>
</comment>
<sequence length="215" mass="23371">MESKWFLISCFFLVLMRIVNSSNGYKFFVGGKDGWVVKPCENYNHWAERMRFQVNDTLYFKYKKGSDSVLVVTKDDYDSCNTKSPIQSLADGGSIFNFDHSGPYFFISGNADNCKKNQKLIVVVMAVRNKTHHHQTPPSPLPSPPSPDTPSSPPAESPKSVAETPEAPVDPHADGDVPTPAPSNSGSMGLGCSVGSVLGYSIGVNVLFGSFLGMI</sequence>
<comment type="caution">
    <text evidence="13">The sequence shown here is derived from an EMBL/GenBank/DDBJ whole genome shotgun (WGS) entry which is preliminary data.</text>
</comment>
<evidence type="ECO:0000259" key="12">
    <source>
        <dbReference type="PROSITE" id="PS51485"/>
    </source>
</evidence>
<dbReference type="InterPro" id="IPR039391">
    <property type="entry name" value="Phytocyanin-like"/>
</dbReference>
<evidence type="ECO:0000256" key="4">
    <source>
        <dbReference type="ARBA" id="ARBA00022729"/>
    </source>
</evidence>
<evidence type="ECO:0000256" key="9">
    <source>
        <dbReference type="ARBA" id="ARBA00035011"/>
    </source>
</evidence>
<evidence type="ECO:0000256" key="5">
    <source>
        <dbReference type="ARBA" id="ARBA00023136"/>
    </source>
</evidence>
<accession>A0ABQ8GYG5</accession>
<evidence type="ECO:0000256" key="1">
    <source>
        <dbReference type="ARBA" id="ARBA00004609"/>
    </source>
</evidence>
<keyword evidence="4 11" id="KW-0732">Signal</keyword>
<feature type="chain" id="PRO_5046340205" description="Phytocyanin domain-containing protein" evidence="11">
    <location>
        <begin position="22"/>
        <end position="215"/>
    </location>
</feature>
<keyword evidence="3" id="KW-0336">GPI-anchor</keyword>
<feature type="compositionally biased region" description="Pro residues" evidence="10">
    <location>
        <begin position="137"/>
        <end position="156"/>
    </location>
</feature>
<reference evidence="13 14" key="1">
    <citation type="submission" date="2021-02" db="EMBL/GenBank/DDBJ databases">
        <title>Plant Genome Project.</title>
        <authorList>
            <person name="Zhang R.-G."/>
        </authorList>
    </citation>
    <scope>NUCLEOTIDE SEQUENCE [LARGE SCALE GENOMIC DNA]</scope>
    <source>
        <tissue evidence="13">Leaves</tissue>
    </source>
</reference>
<dbReference type="CDD" id="cd11019">
    <property type="entry name" value="OsENODL1_like"/>
    <property type="match status" value="1"/>
</dbReference>
<feature type="signal peptide" evidence="11">
    <location>
        <begin position="1"/>
        <end position="21"/>
    </location>
</feature>